<dbReference type="EMBL" id="JASBNA010000003">
    <property type="protein sequence ID" value="KAK7693113.1"/>
    <property type="molecule type" value="Genomic_DNA"/>
</dbReference>
<evidence type="ECO:0000313" key="8">
    <source>
        <dbReference type="EMBL" id="KAK7693113.1"/>
    </source>
</evidence>
<dbReference type="PANTHER" id="PTHR42940">
    <property type="entry name" value="ALCOHOL DEHYDROGENASE 1-RELATED"/>
    <property type="match status" value="1"/>
</dbReference>
<evidence type="ECO:0000256" key="5">
    <source>
        <dbReference type="ARBA" id="ARBA00023002"/>
    </source>
</evidence>
<dbReference type="InterPro" id="IPR036291">
    <property type="entry name" value="NAD(P)-bd_dom_sf"/>
</dbReference>
<dbReference type="Pfam" id="PF00107">
    <property type="entry name" value="ADH_zinc_N"/>
    <property type="match status" value="1"/>
</dbReference>
<dbReference type="Gene3D" id="3.40.50.720">
    <property type="entry name" value="NAD(P)-binding Rossmann-like Domain"/>
    <property type="match status" value="1"/>
</dbReference>
<comment type="caution">
    <text evidence="8">The sequence shown here is derived from an EMBL/GenBank/DDBJ whole genome shotgun (WGS) entry which is preliminary data.</text>
</comment>
<dbReference type="PANTHER" id="PTHR42940:SF7">
    <property type="entry name" value="ALCOHOL DEHYDROGENASE-LIKE N-TERMINAL DOMAIN-CONTAINING PROTEIN"/>
    <property type="match status" value="1"/>
</dbReference>
<evidence type="ECO:0000256" key="6">
    <source>
        <dbReference type="ARBA" id="ARBA00023027"/>
    </source>
</evidence>
<organism evidence="8 9">
    <name type="scientific">Cerrena zonata</name>
    <dbReference type="NCBI Taxonomy" id="2478898"/>
    <lineage>
        <taxon>Eukaryota</taxon>
        <taxon>Fungi</taxon>
        <taxon>Dikarya</taxon>
        <taxon>Basidiomycota</taxon>
        <taxon>Agaricomycotina</taxon>
        <taxon>Agaricomycetes</taxon>
        <taxon>Polyporales</taxon>
        <taxon>Cerrenaceae</taxon>
        <taxon>Cerrena</taxon>
    </lineage>
</organism>
<dbReference type="SMART" id="SM00829">
    <property type="entry name" value="PKS_ER"/>
    <property type="match status" value="1"/>
</dbReference>
<feature type="domain" description="Enoyl reductase (ER)" evidence="7">
    <location>
        <begin position="18"/>
        <end position="337"/>
    </location>
</feature>
<name>A0AAW0GIE3_9APHY</name>
<comment type="cofactor">
    <cofactor evidence="1">
        <name>Zn(2+)</name>
        <dbReference type="ChEBI" id="CHEBI:29105"/>
    </cofactor>
</comment>
<evidence type="ECO:0000256" key="3">
    <source>
        <dbReference type="ARBA" id="ARBA00022723"/>
    </source>
</evidence>
<dbReference type="InterPro" id="IPR020843">
    <property type="entry name" value="ER"/>
</dbReference>
<accession>A0AAW0GIE3</accession>
<evidence type="ECO:0000256" key="4">
    <source>
        <dbReference type="ARBA" id="ARBA00022833"/>
    </source>
</evidence>
<dbReference type="Pfam" id="PF08240">
    <property type="entry name" value="ADH_N"/>
    <property type="match status" value="1"/>
</dbReference>
<dbReference type="AlphaFoldDB" id="A0AAW0GIE3"/>
<dbReference type="SUPFAM" id="SSF51735">
    <property type="entry name" value="NAD(P)-binding Rossmann-fold domains"/>
    <property type="match status" value="1"/>
</dbReference>
<dbReference type="Proteomes" id="UP001385951">
    <property type="component" value="Unassembled WGS sequence"/>
</dbReference>
<dbReference type="GO" id="GO:0004022">
    <property type="term" value="F:alcohol dehydrogenase (NAD+) activity"/>
    <property type="evidence" value="ECO:0007669"/>
    <property type="project" value="TreeGrafter"/>
</dbReference>
<evidence type="ECO:0000259" key="7">
    <source>
        <dbReference type="SMART" id="SM00829"/>
    </source>
</evidence>
<sequence>MSNNPDSYAAYAFTEKNGKLQKITVPWKDPEQREIVVKVLACGVCGSDHFVQEQAIPTGLPRVPGHEIIGTVVAIHPTETVYKLGDRVGSGWHGGHCFECGMCLEGNFSQCEKQTVNGIFRDGGYAEYVNLRRESLCYVPEDLDPAEAAPLLCAGITAFNSIRNMDGISPGDLVAVQGVGGIGHLAIQYAKAMGYKAVAISSSDSKRDLAGRLGASHYIDSSKETPAQALQALGGAKLVVCAAPNEKVISEVLMGLSPNATLLIVALQAASISIPIFPLVKNRISVRGWAVGNVKDTQDCIAFSKQTGIKCLVERFPLEKAQEAYEHCHSAKFRAVIVP</sequence>
<dbReference type="SUPFAM" id="SSF50129">
    <property type="entry name" value="GroES-like"/>
    <property type="match status" value="1"/>
</dbReference>
<evidence type="ECO:0000256" key="1">
    <source>
        <dbReference type="ARBA" id="ARBA00001947"/>
    </source>
</evidence>
<dbReference type="GO" id="GO:0005737">
    <property type="term" value="C:cytoplasm"/>
    <property type="evidence" value="ECO:0007669"/>
    <property type="project" value="TreeGrafter"/>
</dbReference>
<gene>
    <name evidence="8" type="ORF">QCA50_002679</name>
</gene>
<dbReference type="InterPro" id="IPR013154">
    <property type="entry name" value="ADH-like_N"/>
</dbReference>
<keyword evidence="4" id="KW-0862">Zinc</keyword>
<comment type="similarity">
    <text evidence="2">Belongs to the zinc-containing alcohol dehydrogenase family.</text>
</comment>
<dbReference type="InterPro" id="IPR013149">
    <property type="entry name" value="ADH-like_C"/>
</dbReference>
<protein>
    <recommendedName>
        <fullName evidence="7">Enoyl reductase (ER) domain-containing protein</fullName>
    </recommendedName>
</protein>
<dbReference type="FunFam" id="3.40.50.720:FF:000039">
    <property type="entry name" value="Alcohol dehydrogenase AdhP"/>
    <property type="match status" value="1"/>
</dbReference>
<keyword evidence="3" id="KW-0479">Metal-binding</keyword>
<reference evidence="8 9" key="1">
    <citation type="submission" date="2022-09" db="EMBL/GenBank/DDBJ databases">
        <authorList>
            <person name="Palmer J.M."/>
        </authorList>
    </citation>
    <scope>NUCLEOTIDE SEQUENCE [LARGE SCALE GENOMIC DNA]</scope>
    <source>
        <strain evidence="8 9">DSM 7382</strain>
    </source>
</reference>
<keyword evidence="6" id="KW-0520">NAD</keyword>
<evidence type="ECO:0000313" key="9">
    <source>
        <dbReference type="Proteomes" id="UP001385951"/>
    </source>
</evidence>
<keyword evidence="9" id="KW-1185">Reference proteome</keyword>
<keyword evidence="5" id="KW-0560">Oxidoreductase</keyword>
<evidence type="ECO:0000256" key="2">
    <source>
        <dbReference type="ARBA" id="ARBA00008072"/>
    </source>
</evidence>
<dbReference type="GO" id="GO:0046872">
    <property type="term" value="F:metal ion binding"/>
    <property type="evidence" value="ECO:0007669"/>
    <property type="project" value="UniProtKB-KW"/>
</dbReference>
<proteinExistence type="inferred from homology"/>
<dbReference type="Gene3D" id="3.90.180.10">
    <property type="entry name" value="Medium-chain alcohol dehydrogenases, catalytic domain"/>
    <property type="match status" value="1"/>
</dbReference>
<dbReference type="InterPro" id="IPR011032">
    <property type="entry name" value="GroES-like_sf"/>
</dbReference>